<feature type="transmembrane region" description="Helical" evidence="1">
    <location>
        <begin position="37"/>
        <end position="56"/>
    </location>
</feature>
<dbReference type="AlphaFoldDB" id="A0A930VFP4"/>
<dbReference type="SUPFAM" id="SSF55729">
    <property type="entry name" value="Acyl-CoA N-acyltransferases (Nat)"/>
    <property type="match status" value="1"/>
</dbReference>
<dbReference type="InterPro" id="IPR016181">
    <property type="entry name" value="Acyl_CoA_acyltransferase"/>
</dbReference>
<evidence type="ECO:0000313" key="3">
    <source>
        <dbReference type="Proteomes" id="UP000640489"/>
    </source>
</evidence>
<evidence type="ECO:0000256" key="1">
    <source>
        <dbReference type="SAM" id="Phobius"/>
    </source>
</evidence>
<gene>
    <name evidence="2" type="ORF">ISU07_11400</name>
</gene>
<name>A0A930VFP4_9ACTN</name>
<protein>
    <submittedName>
        <fullName evidence="2">YgjV family protein</fullName>
    </submittedName>
</protein>
<keyword evidence="1" id="KW-0812">Transmembrane</keyword>
<comment type="caution">
    <text evidence="2">The sequence shown here is derived from an EMBL/GenBank/DDBJ whole genome shotgun (WGS) entry which is preliminary data.</text>
</comment>
<proteinExistence type="predicted"/>
<sequence length="209" mass="23594">MTWLADHWLDLFGWAGSALLIVSLLQARVLRFRVLNLVAGLMLVAFNALVGVWPMVAMNLATSAINVWFISRLVRSRHDDAAFQVLGVPSDDVYLAHVLGVHRSDVLRHQPDFSWDGVPRADRHPFLVLKGDETVGVVIIRADGDTAHVELDYVTRRYRDFSPGEFVWRRSGLLHDLGVRRVVTSPSMVDPYYERVGFRREGASYVLGV</sequence>
<dbReference type="RefSeq" id="WP_194706927.1">
    <property type="nucleotide sequence ID" value="NZ_JADKPN010000006.1"/>
</dbReference>
<feature type="transmembrane region" description="Helical" evidence="1">
    <location>
        <begin position="12"/>
        <end position="30"/>
    </location>
</feature>
<dbReference type="Proteomes" id="UP000640489">
    <property type="component" value="Unassembled WGS sequence"/>
</dbReference>
<accession>A0A930VFP4</accession>
<reference evidence="2" key="1">
    <citation type="submission" date="2020-11" db="EMBL/GenBank/DDBJ databases">
        <title>Nocardioides sp. nov., isolated from Soil of Cynanchum wilfordii Hemsley rhizosphere.</title>
        <authorList>
            <person name="Lee J.-S."/>
            <person name="Suh M.K."/>
            <person name="Kim J.-S."/>
        </authorList>
    </citation>
    <scope>NUCLEOTIDE SEQUENCE</scope>
    <source>
        <strain evidence="2">KCTC 19275</strain>
    </source>
</reference>
<keyword evidence="1" id="KW-0472">Membrane</keyword>
<keyword evidence="1" id="KW-1133">Transmembrane helix</keyword>
<keyword evidence="3" id="KW-1185">Reference proteome</keyword>
<dbReference type="EMBL" id="JADKPN010000006">
    <property type="protein sequence ID" value="MBF4763731.1"/>
    <property type="molecule type" value="Genomic_DNA"/>
</dbReference>
<organism evidence="2 3">
    <name type="scientific">Nocardioides islandensis</name>
    <dbReference type="NCBI Taxonomy" id="433663"/>
    <lineage>
        <taxon>Bacteria</taxon>
        <taxon>Bacillati</taxon>
        <taxon>Actinomycetota</taxon>
        <taxon>Actinomycetes</taxon>
        <taxon>Propionibacteriales</taxon>
        <taxon>Nocardioidaceae</taxon>
        <taxon>Nocardioides</taxon>
    </lineage>
</organism>
<evidence type="ECO:0000313" key="2">
    <source>
        <dbReference type="EMBL" id="MBF4763731.1"/>
    </source>
</evidence>